<dbReference type="PANTHER" id="PTHR35981:SF2">
    <property type="entry name" value="ION TRANSPORT PEPTIDE, ISOFORM C"/>
    <property type="match status" value="1"/>
</dbReference>
<dbReference type="PROSITE" id="PS01250">
    <property type="entry name" value="CHH_MIH_GIH"/>
    <property type="match status" value="1"/>
</dbReference>
<comment type="caution">
    <text evidence="5">The sequence shown here is derived from an EMBL/GenBank/DDBJ whole genome shotgun (WGS) entry which is preliminary data.</text>
</comment>
<keyword evidence="4" id="KW-0472">Membrane</keyword>
<organism evidence="5 6">
    <name type="scientific">Toxocara canis</name>
    <name type="common">Canine roundworm</name>
    <dbReference type="NCBI Taxonomy" id="6265"/>
    <lineage>
        <taxon>Eukaryota</taxon>
        <taxon>Metazoa</taxon>
        <taxon>Ecdysozoa</taxon>
        <taxon>Nematoda</taxon>
        <taxon>Chromadorea</taxon>
        <taxon>Rhabditida</taxon>
        <taxon>Spirurina</taxon>
        <taxon>Ascaridomorpha</taxon>
        <taxon>Ascaridoidea</taxon>
        <taxon>Toxocaridae</taxon>
        <taxon>Toxocara</taxon>
    </lineage>
</organism>
<dbReference type="InterPro" id="IPR035957">
    <property type="entry name" value="Crust_neurohorm_sf"/>
</dbReference>
<evidence type="ECO:0000313" key="5">
    <source>
        <dbReference type="EMBL" id="KHN84998.1"/>
    </source>
</evidence>
<accession>A0A0B2VTG7</accession>
<keyword evidence="4" id="KW-1133">Transmembrane helix</keyword>
<dbReference type="OrthoDB" id="6365952at2759"/>
<evidence type="ECO:0000313" key="6">
    <source>
        <dbReference type="Proteomes" id="UP000031036"/>
    </source>
</evidence>
<reference evidence="5 6" key="1">
    <citation type="submission" date="2014-11" db="EMBL/GenBank/DDBJ databases">
        <title>Genetic blueprint of the zoonotic pathogen Toxocara canis.</title>
        <authorList>
            <person name="Zhu X.-Q."/>
            <person name="Korhonen P.K."/>
            <person name="Cai H."/>
            <person name="Young N.D."/>
            <person name="Nejsum P."/>
            <person name="von Samson-Himmelstjerna G."/>
            <person name="Boag P.R."/>
            <person name="Tan P."/>
            <person name="Li Q."/>
            <person name="Min J."/>
            <person name="Yang Y."/>
            <person name="Wang X."/>
            <person name="Fang X."/>
            <person name="Hall R.S."/>
            <person name="Hofmann A."/>
            <person name="Sternberg P.W."/>
            <person name="Jex A.R."/>
            <person name="Gasser R.B."/>
        </authorList>
    </citation>
    <scope>NUCLEOTIDE SEQUENCE [LARGE SCALE GENOMIC DNA]</scope>
    <source>
        <strain evidence="5">PN_DK_2014</strain>
    </source>
</reference>
<evidence type="ECO:0000256" key="1">
    <source>
        <dbReference type="ARBA" id="ARBA00005447"/>
    </source>
</evidence>
<dbReference type="Gene3D" id="1.10.2010.10">
    <property type="entry name" value="Crustacean CHH/MIH/GIH neurohormone"/>
    <property type="match status" value="1"/>
</dbReference>
<sequence>MEVMTITSYKALPECSAVLSSSTRDVTHLGFTRYGSSSRSTVRLVMIFVALCVLPLIVTAVDARVFVVRSKNSSNRPCKVHKNQALHAIMDRVCVICHEMFSHERPNMRAECRSNCFKSEHFRKCLDMFRPSEQAKVLFEDSRR</sequence>
<dbReference type="EMBL" id="JPKZ01000884">
    <property type="protein sequence ID" value="KHN84998.1"/>
    <property type="molecule type" value="Genomic_DNA"/>
</dbReference>
<dbReference type="InterPro" id="IPR031098">
    <property type="entry name" value="Crust_neurohorm"/>
</dbReference>
<dbReference type="GO" id="GO:0007623">
    <property type="term" value="P:circadian rhythm"/>
    <property type="evidence" value="ECO:0007669"/>
    <property type="project" value="TreeGrafter"/>
</dbReference>
<protein>
    <submittedName>
        <fullName evidence="5">Uncharacterized protein</fullName>
    </submittedName>
</protein>
<keyword evidence="4" id="KW-0812">Transmembrane</keyword>
<evidence type="ECO:0000256" key="3">
    <source>
        <dbReference type="PIRSR" id="PIRSR631098-51"/>
    </source>
</evidence>
<dbReference type="GO" id="GO:0005184">
    <property type="term" value="F:neuropeptide hormone activity"/>
    <property type="evidence" value="ECO:0007669"/>
    <property type="project" value="InterPro"/>
</dbReference>
<feature type="disulfide bond" evidence="3">
    <location>
        <begin position="78"/>
        <end position="116"/>
    </location>
</feature>
<dbReference type="InterPro" id="IPR018251">
    <property type="entry name" value="Crust_neurhormone_CS"/>
</dbReference>
<keyword evidence="2 3" id="KW-1015">Disulfide bond</keyword>
<dbReference type="AlphaFoldDB" id="A0A0B2VTG7"/>
<comment type="similarity">
    <text evidence="1">Belongs to the arthropod CHH/MIH/GIH/VIH hormone family.</text>
</comment>
<feature type="disulfide bond" evidence="3">
    <location>
        <begin position="94"/>
        <end position="112"/>
    </location>
</feature>
<dbReference type="Proteomes" id="UP000031036">
    <property type="component" value="Unassembled WGS sequence"/>
</dbReference>
<feature type="disulfide bond" evidence="3">
    <location>
        <begin position="97"/>
        <end position="125"/>
    </location>
</feature>
<name>A0A0B2VTG7_TOXCA</name>
<dbReference type="GO" id="GO:0005576">
    <property type="term" value="C:extracellular region"/>
    <property type="evidence" value="ECO:0007669"/>
    <property type="project" value="InterPro"/>
</dbReference>
<gene>
    <name evidence="5" type="primary">ZC168.2</name>
    <name evidence="5" type="ORF">Tcan_07094</name>
</gene>
<evidence type="ECO:0000256" key="2">
    <source>
        <dbReference type="ARBA" id="ARBA00023157"/>
    </source>
</evidence>
<dbReference type="Pfam" id="PF01147">
    <property type="entry name" value="Crust_neurohorm"/>
    <property type="match status" value="1"/>
</dbReference>
<feature type="transmembrane region" description="Helical" evidence="4">
    <location>
        <begin position="44"/>
        <end position="67"/>
    </location>
</feature>
<evidence type="ECO:0000256" key="4">
    <source>
        <dbReference type="SAM" id="Phobius"/>
    </source>
</evidence>
<dbReference type="SUPFAM" id="SSF81778">
    <property type="entry name" value="Crustacean CHH/MIH/GIH neurohormone"/>
    <property type="match status" value="1"/>
</dbReference>
<keyword evidence="6" id="KW-1185">Reference proteome</keyword>
<proteinExistence type="inferred from homology"/>
<dbReference type="STRING" id="6265.A0A0B2VTG7"/>
<dbReference type="PANTHER" id="PTHR35981">
    <property type="entry name" value="ION TRANSPORT PEPTIDE, ISOFORM C"/>
    <property type="match status" value="1"/>
</dbReference>